<dbReference type="Gene3D" id="2.30.30.100">
    <property type="match status" value="1"/>
</dbReference>
<feature type="compositionally biased region" description="Polar residues" evidence="1">
    <location>
        <begin position="196"/>
        <end position="211"/>
    </location>
</feature>
<dbReference type="InterPro" id="IPR025852">
    <property type="entry name" value="SM_dom_ATX"/>
</dbReference>
<feature type="compositionally biased region" description="Low complexity" evidence="1">
    <location>
        <begin position="115"/>
        <end position="134"/>
    </location>
</feature>
<reference evidence="4" key="1">
    <citation type="journal article" date="2017" name="Nat. Commun.">
        <title>The asparagus genome sheds light on the origin and evolution of a young Y chromosome.</title>
        <authorList>
            <person name="Harkess A."/>
            <person name="Zhou J."/>
            <person name="Xu C."/>
            <person name="Bowers J.E."/>
            <person name="Van der Hulst R."/>
            <person name="Ayyampalayam S."/>
            <person name="Mercati F."/>
            <person name="Riccardi P."/>
            <person name="McKain M.R."/>
            <person name="Kakrana A."/>
            <person name="Tang H."/>
            <person name="Ray J."/>
            <person name="Groenendijk J."/>
            <person name="Arikit S."/>
            <person name="Mathioni S.M."/>
            <person name="Nakano M."/>
            <person name="Shan H."/>
            <person name="Telgmann-Rauber A."/>
            <person name="Kanno A."/>
            <person name="Yue Z."/>
            <person name="Chen H."/>
            <person name="Li W."/>
            <person name="Chen Y."/>
            <person name="Xu X."/>
            <person name="Zhang Y."/>
            <person name="Luo S."/>
            <person name="Chen H."/>
            <person name="Gao J."/>
            <person name="Mao Z."/>
            <person name="Pires J.C."/>
            <person name="Luo M."/>
            <person name="Kudrna D."/>
            <person name="Wing R.A."/>
            <person name="Meyers B.C."/>
            <person name="Yi K."/>
            <person name="Kong H."/>
            <person name="Lavrijsen P."/>
            <person name="Sunseri F."/>
            <person name="Falavigna A."/>
            <person name="Ye Y."/>
            <person name="Leebens-Mack J.H."/>
            <person name="Chen G."/>
        </authorList>
    </citation>
    <scope>NUCLEOTIDE SEQUENCE [LARGE SCALE GENOMIC DNA]</scope>
    <source>
        <strain evidence="4">cv. DH0086</strain>
    </source>
</reference>
<dbReference type="AlphaFoldDB" id="A0A5P1EKZ9"/>
<dbReference type="Gramene" id="ONK65877">
    <property type="protein sequence ID" value="ONK65877"/>
    <property type="gene ID" value="A4U43_C06F1890"/>
</dbReference>
<evidence type="ECO:0000256" key="1">
    <source>
        <dbReference type="SAM" id="MobiDB-lite"/>
    </source>
</evidence>
<sequence>MVSKNLRDDEYLLYVAICMVGLPVEVQVKDGSSYSGILHTASFDENHGIVLKKARKIGKGKDERNFPVGSTVDTLVVFLVDLVQVVVKDFLLPAEGMSTSAASDAIASGTISVSEKASEQSVSSDSSPSGQVGDDMPKGEGTSCNHVDEASETKQIECKVHPMPPSNVDSLQLDFVDDTHTANASNEPSKPDYQPESISTNSRNYPSLDTQASAVCRHSSSVSNSRTSSCTGLSTSPNVSYSQNNSSCKPTKEFKLNPGAKVFSPMSANARLSPTSVPTNTNAGYITSYPPAIPIAAVQSGVQNNSFASRSTPAKLVQYDGLVTGHGAAPVQYSRPVLGHANAWQQPVRLSGQHHPVQALPTYMQPTSQMVMIGRTGQLVYLHPVAQDVTQGAPVLSQGSPYPLLNPCQTNLPKIQGALAAPFQLSLAPPLVTAPAAHSAWPHSVISIVPSC</sequence>
<gene>
    <name evidence="3" type="ORF">A4U43_C06F1890</name>
</gene>
<proteinExistence type="predicted"/>
<feature type="compositionally biased region" description="Polar residues" evidence="1">
    <location>
        <begin position="232"/>
        <end position="249"/>
    </location>
</feature>
<keyword evidence="4" id="KW-1185">Reference proteome</keyword>
<protein>
    <recommendedName>
        <fullName evidence="2">Ataxin 2 SM domain-containing protein</fullName>
    </recommendedName>
</protein>
<evidence type="ECO:0000313" key="4">
    <source>
        <dbReference type="Proteomes" id="UP000243459"/>
    </source>
</evidence>
<dbReference type="EMBL" id="CM007386">
    <property type="protein sequence ID" value="ONK65877.1"/>
    <property type="molecule type" value="Genomic_DNA"/>
</dbReference>
<dbReference type="Pfam" id="PF14438">
    <property type="entry name" value="SM-ATX"/>
    <property type="match status" value="1"/>
</dbReference>
<dbReference type="PANTHER" id="PTHR12854:SF12">
    <property type="entry name" value="POLYADENYLATE-BINDING PROTEIN INTERACTING PROTEIN"/>
    <property type="match status" value="1"/>
</dbReference>
<dbReference type="InterPro" id="IPR045117">
    <property type="entry name" value="ATXN2-like"/>
</dbReference>
<dbReference type="GO" id="GO:0034063">
    <property type="term" value="P:stress granule assembly"/>
    <property type="evidence" value="ECO:0007669"/>
    <property type="project" value="TreeGrafter"/>
</dbReference>
<name>A0A5P1EKZ9_ASPOF</name>
<dbReference type="GO" id="GO:0003729">
    <property type="term" value="F:mRNA binding"/>
    <property type="evidence" value="ECO:0007669"/>
    <property type="project" value="TreeGrafter"/>
</dbReference>
<dbReference type="Proteomes" id="UP000243459">
    <property type="component" value="Chromosome 6"/>
</dbReference>
<feature type="compositionally biased region" description="Low complexity" evidence="1">
    <location>
        <begin position="212"/>
        <end position="231"/>
    </location>
</feature>
<dbReference type="GO" id="GO:0010494">
    <property type="term" value="C:cytoplasmic stress granule"/>
    <property type="evidence" value="ECO:0007669"/>
    <property type="project" value="TreeGrafter"/>
</dbReference>
<dbReference type="OMA" id="QNVMVGR"/>
<evidence type="ECO:0000313" key="3">
    <source>
        <dbReference type="EMBL" id="ONK65877.1"/>
    </source>
</evidence>
<organism evidence="3 4">
    <name type="scientific">Asparagus officinalis</name>
    <name type="common">Garden asparagus</name>
    <dbReference type="NCBI Taxonomy" id="4686"/>
    <lineage>
        <taxon>Eukaryota</taxon>
        <taxon>Viridiplantae</taxon>
        <taxon>Streptophyta</taxon>
        <taxon>Embryophyta</taxon>
        <taxon>Tracheophyta</taxon>
        <taxon>Spermatophyta</taxon>
        <taxon>Magnoliopsida</taxon>
        <taxon>Liliopsida</taxon>
        <taxon>Asparagales</taxon>
        <taxon>Asparagaceae</taxon>
        <taxon>Asparagoideae</taxon>
        <taxon>Asparagus</taxon>
    </lineage>
</organism>
<accession>A0A5P1EKZ9</accession>
<feature type="region of interest" description="Disordered" evidence="1">
    <location>
        <begin position="181"/>
        <end position="250"/>
    </location>
</feature>
<evidence type="ECO:0000259" key="2">
    <source>
        <dbReference type="Pfam" id="PF14438"/>
    </source>
</evidence>
<feature type="domain" description="Ataxin 2 SM" evidence="2">
    <location>
        <begin position="10"/>
        <end position="88"/>
    </location>
</feature>
<feature type="region of interest" description="Disordered" evidence="1">
    <location>
        <begin position="115"/>
        <end position="146"/>
    </location>
</feature>
<dbReference type="PANTHER" id="PTHR12854">
    <property type="entry name" value="ATAXIN 2-RELATED"/>
    <property type="match status" value="1"/>
</dbReference>